<dbReference type="InterPro" id="IPR000760">
    <property type="entry name" value="Inositol_monophosphatase-like"/>
</dbReference>
<dbReference type="EMBL" id="UHIA01000004">
    <property type="protein sequence ID" value="SUO98551.1"/>
    <property type="molecule type" value="Genomic_DNA"/>
</dbReference>
<organism evidence="1 2">
    <name type="scientific">Suttonella indologenes</name>
    <dbReference type="NCBI Taxonomy" id="13276"/>
    <lineage>
        <taxon>Bacteria</taxon>
        <taxon>Pseudomonadati</taxon>
        <taxon>Pseudomonadota</taxon>
        <taxon>Gammaproteobacteria</taxon>
        <taxon>Cardiobacteriales</taxon>
        <taxon>Cardiobacteriaceae</taxon>
        <taxon>Suttonella</taxon>
    </lineage>
</organism>
<accession>A0A380N3Q7</accession>
<dbReference type="PRINTS" id="PR00377">
    <property type="entry name" value="IMPHPHTASES"/>
</dbReference>
<evidence type="ECO:0000313" key="2">
    <source>
        <dbReference type="Proteomes" id="UP000254575"/>
    </source>
</evidence>
<dbReference type="AlphaFoldDB" id="A0A380N3Q7"/>
<keyword evidence="2" id="KW-1185">Reference proteome</keyword>
<dbReference type="Proteomes" id="UP000254575">
    <property type="component" value="Unassembled WGS sequence"/>
</dbReference>
<dbReference type="Gene3D" id="3.40.190.80">
    <property type="match status" value="1"/>
</dbReference>
<protein>
    <submittedName>
        <fullName evidence="1">Bifunctional inositol-1 monophosphatase/fructose-1,6-bisphosphatase</fullName>
    </submittedName>
</protein>
<sequence length="132" mass="14356">MRDDFYHASCGEGAYLNRRRIAPPPDARLADSIVILESGAIKRNDPLSRYALEHCLSARVVGSTAILTGIIAGGRAAAFISVRQMPWGIVPAIAILGELNIHITQHDGSPMSLLQGENCLIAQEQVHQEMLR</sequence>
<evidence type="ECO:0000313" key="1">
    <source>
        <dbReference type="EMBL" id="SUO98551.1"/>
    </source>
</evidence>
<dbReference type="Pfam" id="PF00459">
    <property type="entry name" value="Inositol_P"/>
    <property type="match status" value="1"/>
</dbReference>
<name>A0A380N3Q7_9GAMM</name>
<proteinExistence type="predicted"/>
<dbReference type="SUPFAM" id="SSF56655">
    <property type="entry name" value="Carbohydrate phosphatase"/>
    <property type="match status" value="1"/>
</dbReference>
<reference evidence="1 2" key="1">
    <citation type="submission" date="2018-06" db="EMBL/GenBank/DDBJ databases">
        <authorList>
            <consortium name="Pathogen Informatics"/>
            <person name="Doyle S."/>
        </authorList>
    </citation>
    <scope>NUCLEOTIDE SEQUENCE [LARGE SCALE GENOMIC DNA]</scope>
    <source>
        <strain evidence="1 2">NCTC10717</strain>
    </source>
</reference>
<gene>
    <name evidence="1" type="ORF">NCTC10717_02306</name>
</gene>